<name>A0AA52EKN5_9PROT</name>
<dbReference type="EMBL" id="CP123872">
    <property type="protein sequence ID" value="WND03761.1"/>
    <property type="molecule type" value="Genomic_DNA"/>
</dbReference>
<sequence length="187" mass="21040">MSLSRLLPNLNNPLLEEYAQTWLSLKEENEGDIPYKHQLSPRSLRALVHNILILELDPKDSLTIRLSGASIDEAMNKDITQTPHLDILNSNSYTGVKLFHKTVITQKCGGFAQYNLIQKDKIKLSMKSLAFPLQSKRDTSLQLNAALIVVESKDFTTALTDTETYVGDIELLDYQYFDVGFGAPKPL</sequence>
<evidence type="ECO:0000313" key="2">
    <source>
        <dbReference type="Proteomes" id="UP001268683"/>
    </source>
</evidence>
<proteinExistence type="predicted"/>
<dbReference type="AlphaFoldDB" id="A0AA52EKN5"/>
<dbReference type="KEGG" id="tmk:QGN29_05145"/>
<reference evidence="1" key="1">
    <citation type="submission" date="2023-04" db="EMBL/GenBank/DDBJ databases">
        <title>Complete genome sequence of Temperatibacter marinus.</title>
        <authorList>
            <person name="Rong J.-C."/>
            <person name="Yi M.-L."/>
            <person name="Zhao Q."/>
        </authorList>
    </citation>
    <scope>NUCLEOTIDE SEQUENCE</scope>
    <source>
        <strain evidence="1">NBRC 110045</strain>
    </source>
</reference>
<accession>A0AA52EKN5</accession>
<dbReference type="RefSeq" id="WP_310799615.1">
    <property type="nucleotide sequence ID" value="NZ_CP123872.1"/>
</dbReference>
<dbReference type="Proteomes" id="UP001268683">
    <property type="component" value="Chromosome"/>
</dbReference>
<keyword evidence="2" id="KW-1185">Reference proteome</keyword>
<organism evidence="1 2">
    <name type="scientific">Temperatibacter marinus</name>
    <dbReference type="NCBI Taxonomy" id="1456591"/>
    <lineage>
        <taxon>Bacteria</taxon>
        <taxon>Pseudomonadati</taxon>
        <taxon>Pseudomonadota</taxon>
        <taxon>Alphaproteobacteria</taxon>
        <taxon>Kordiimonadales</taxon>
        <taxon>Temperatibacteraceae</taxon>
        <taxon>Temperatibacter</taxon>
    </lineage>
</organism>
<evidence type="ECO:0000313" key="1">
    <source>
        <dbReference type="EMBL" id="WND03761.1"/>
    </source>
</evidence>
<dbReference type="Pfam" id="PF07310">
    <property type="entry name" value="PAS_5"/>
    <property type="match status" value="1"/>
</dbReference>
<dbReference type="InterPro" id="IPR009922">
    <property type="entry name" value="DUF1457"/>
</dbReference>
<protein>
    <submittedName>
        <fullName evidence="1">PAS domain-containing protein</fullName>
    </submittedName>
</protein>
<gene>
    <name evidence="1" type="ORF">QGN29_05145</name>
</gene>